<protein>
    <recommendedName>
        <fullName evidence="1">Winged helix-turn-helix domain-containing protein</fullName>
    </recommendedName>
</protein>
<feature type="domain" description="Winged helix-turn-helix" evidence="1">
    <location>
        <begin position="50"/>
        <end position="127"/>
    </location>
</feature>
<dbReference type="EMBL" id="QUAK01000227">
    <property type="protein sequence ID" value="RFU82934.1"/>
    <property type="molecule type" value="Genomic_DNA"/>
</dbReference>
<evidence type="ECO:0000313" key="2">
    <source>
        <dbReference type="EMBL" id="RFU82934.1"/>
    </source>
</evidence>
<evidence type="ECO:0000259" key="1">
    <source>
        <dbReference type="Pfam" id="PF25872"/>
    </source>
</evidence>
<organism evidence="2 3">
    <name type="scientific">Streptomyces triticagri</name>
    <dbReference type="NCBI Taxonomy" id="2293568"/>
    <lineage>
        <taxon>Bacteria</taxon>
        <taxon>Bacillati</taxon>
        <taxon>Actinomycetota</taxon>
        <taxon>Actinomycetes</taxon>
        <taxon>Kitasatosporales</taxon>
        <taxon>Streptomycetaceae</taxon>
        <taxon>Streptomyces</taxon>
    </lineage>
</organism>
<dbReference type="InterPro" id="IPR011990">
    <property type="entry name" value="TPR-like_helical_dom_sf"/>
</dbReference>
<sequence length="602" mass="65092">MAATRVRALGVHELAARLDDRFPLLAAGSRGAPARQRTLRAVIDWSWELLGESERAVLRRLAVHADGCTLDAAEQLCTGGAVERPEVLDLLARLVDGSLLVMSESPDDGPRYRLLESVAAYASERLAESGESADLRRDHRGYYLALAEHAEPQLRGPAQRRWLRRLDTEYANLRSALDHAVAAGAADTALRLVNALARYWQLRGRHEEARRALTAALGTAGDADPVQSARATAYLGGFRLLLGGTPDPVGEYEAALRPFDDVEDPWGRATAQWFVASQQYGVADRRPSQELLASALAGFTSIGDRWGTAAVLAELAFHAQLDGDWDALRRHGGRSLDLFRELGDQWGQLHASVPLQMAAQVNGDYARAEQLHREGLRRAEDLELWPDVCFQLSGLGRIALLGRDFARARDFHERARRLAVAQSDRFGEQYAETGLAIGARRQGDLDAAEAHLRQVLEVHRQMGYEPEVPALILAELGFVAELRGDPSTALRLQREGLSAARAAGGSRGLALGLEGLAGALSLSGDATAAAHLLGAAAAARDSVGAPLPEGERDDVARIEVRTRGLLGEAEFTTAYEYGRALGPEDLLKHHPSLATPPGRSAS</sequence>
<dbReference type="Pfam" id="PF25872">
    <property type="entry name" value="HTH_77"/>
    <property type="match status" value="1"/>
</dbReference>
<comment type="caution">
    <text evidence="2">The sequence shown here is derived from an EMBL/GenBank/DDBJ whole genome shotgun (WGS) entry which is preliminary data.</text>
</comment>
<dbReference type="SUPFAM" id="SSF48452">
    <property type="entry name" value="TPR-like"/>
    <property type="match status" value="1"/>
</dbReference>
<proteinExistence type="predicted"/>
<dbReference type="PANTHER" id="PTHR47691">
    <property type="entry name" value="REGULATOR-RELATED"/>
    <property type="match status" value="1"/>
</dbReference>
<dbReference type="Gene3D" id="1.25.40.10">
    <property type="entry name" value="Tetratricopeptide repeat domain"/>
    <property type="match status" value="2"/>
</dbReference>
<name>A0A372LW96_9ACTN</name>
<dbReference type="AlphaFoldDB" id="A0A372LW96"/>
<dbReference type="InterPro" id="IPR058852">
    <property type="entry name" value="HTH_77"/>
</dbReference>
<gene>
    <name evidence="2" type="ORF">DY218_30375</name>
</gene>
<dbReference type="PANTHER" id="PTHR47691:SF3">
    <property type="entry name" value="HTH-TYPE TRANSCRIPTIONAL REGULATOR RV0890C-RELATED"/>
    <property type="match status" value="1"/>
</dbReference>
<dbReference type="Proteomes" id="UP000263094">
    <property type="component" value="Unassembled WGS sequence"/>
</dbReference>
<keyword evidence="3" id="KW-1185">Reference proteome</keyword>
<accession>A0A372LW96</accession>
<evidence type="ECO:0000313" key="3">
    <source>
        <dbReference type="Proteomes" id="UP000263094"/>
    </source>
</evidence>
<reference evidence="2 3" key="1">
    <citation type="submission" date="2018-08" db="EMBL/GenBank/DDBJ databases">
        <title>Isolation, diversity and antifungal activity of Actinobacteria from wheat.</title>
        <authorList>
            <person name="Han C."/>
        </authorList>
    </citation>
    <scope>NUCLEOTIDE SEQUENCE [LARGE SCALE GENOMIC DNA]</scope>
    <source>
        <strain evidence="2 3">NEAU-YY421</strain>
    </source>
</reference>